<name>A0A1I1KMJ7_9GAMM</name>
<organism evidence="1 2">
    <name type="scientific">Kushneria avicenniae</name>
    <dbReference type="NCBI Taxonomy" id="402385"/>
    <lineage>
        <taxon>Bacteria</taxon>
        <taxon>Pseudomonadati</taxon>
        <taxon>Pseudomonadota</taxon>
        <taxon>Gammaproteobacteria</taxon>
        <taxon>Oceanospirillales</taxon>
        <taxon>Halomonadaceae</taxon>
        <taxon>Kushneria</taxon>
    </lineage>
</organism>
<dbReference type="OrthoDB" id="9775333at2"/>
<protein>
    <submittedName>
        <fullName evidence="1">Type VI secretion system protein ImpJ</fullName>
    </submittedName>
</protein>
<dbReference type="Pfam" id="PF05936">
    <property type="entry name" value="T6SS_VasE"/>
    <property type="match status" value="1"/>
</dbReference>
<gene>
    <name evidence="1" type="ORF">SAMN05421848_1887</name>
</gene>
<dbReference type="STRING" id="402385.SAMN05421848_1887"/>
<dbReference type="PANTHER" id="PTHR35566:SF1">
    <property type="entry name" value="TYPE VI SECRETION SYSTEM BASEPLATE COMPONENT TSSK1"/>
    <property type="match status" value="1"/>
</dbReference>
<evidence type="ECO:0000313" key="1">
    <source>
        <dbReference type="EMBL" id="SFC58660.1"/>
    </source>
</evidence>
<dbReference type="AlphaFoldDB" id="A0A1I1KMJ7"/>
<evidence type="ECO:0000313" key="2">
    <source>
        <dbReference type="Proteomes" id="UP000199046"/>
    </source>
</evidence>
<proteinExistence type="predicted"/>
<keyword evidence="2" id="KW-1185">Reference proteome</keyword>
<sequence length="448" mass="50496">MSKRNRIMWSEGMFLLPQHFQYQDEFHQRQQVAARQSQTPFHWGVQQLAFDEGALEQGTLRLTRLKLVFPDGTLVDAPQHDPLPLGRDLNELSRNAEVRIYAALKVVEPWAPSYLNEHGPRSGNRRFIQRFDSMVDLNEGSLENELGTLELNVTLLMEGDSLDGYTSCPIALLKRNAAGGFSLETREFMPPSLHLFSSSLPLEIGNRLIGMLQARSEALSGRRRERADQVAEFGSSDVTLFWLLYTINRAYPQLSHLLAHTGCHPERLYHFLAELAASLMTFSMSHALADIPEYDHRDPAPSLLALEQVVRELLDVVVPNQYIPIPLEQTRPSYYVGRLNDARLKDADFYISVHADMPGARILELVPRAFKVGSPEDIEVVVNTAMPGGTLTHASRLPSAIPVRLDNHYFALEPQGSVYERMMQAQAIAFYVPSGFTNLSIELMAVMK</sequence>
<accession>A0A1I1KMJ7</accession>
<dbReference type="PANTHER" id="PTHR35566">
    <property type="entry name" value="BLR3599 PROTEIN"/>
    <property type="match status" value="1"/>
</dbReference>
<dbReference type="NCBIfam" id="TIGR03353">
    <property type="entry name" value="VI_chp_4"/>
    <property type="match status" value="1"/>
</dbReference>
<reference evidence="2" key="1">
    <citation type="submission" date="2016-10" db="EMBL/GenBank/DDBJ databases">
        <authorList>
            <person name="Varghese N."/>
            <person name="Submissions S."/>
        </authorList>
    </citation>
    <scope>NUCLEOTIDE SEQUENCE [LARGE SCALE GENOMIC DNA]</scope>
    <source>
        <strain evidence="2">DSM 23439</strain>
    </source>
</reference>
<dbReference type="Proteomes" id="UP000199046">
    <property type="component" value="Unassembled WGS sequence"/>
</dbReference>
<dbReference type="InterPro" id="IPR010263">
    <property type="entry name" value="T6SS_TssK"/>
</dbReference>
<dbReference type="RefSeq" id="WP_090133338.1">
    <property type="nucleotide sequence ID" value="NZ_FOLY01000004.1"/>
</dbReference>
<dbReference type="EMBL" id="FOLY01000004">
    <property type="protein sequence ID" value="SFC58660.1"/>
    <property type="molecule type" value="Genomic_DNA"/>
</dbReference>